<protein>
    <submittedName>
        <fullName evidence="2">Transposase</fullName>
    </submittedName>
</protein>
<dbReference type="PANTHER" id="PTHR33498:SF1">
    <property type="entry name" value="TRANSPOSASE FOR INSERTION SEQUENCE ELEMENT IS1557"/>
    <property type="match status" value="1"/>
</dbReference>
<proteinExistence type="predicted"/>
<comment type="caution">
    <text evidence="2">The sequence shown here is derived from an EMBL/GenBank/DDBJ whole genome shotgun (WGS) entry which is preliminary data.</text>
</comment>
<dbReference type="InterPro" id="IPR047951">
    <property type="entry name" value="Transpos_ISL3"/>
</dbReference>
<evidence type="ECO:0000313" key="2">
    <source>
        <dbReference type="EMBL" id="OQP44280.1"/>
    </source>
</evidence>
<gene>
    <name evidence="2" type="ORF">A4D02_35480</name>
</gene>
<evidence type="ECO:0000313" key="3">
    <source>
        <dbReference type="Proteomes" id="UP000192277"/>
    </source>
</evidence>
<dbReference type="RefSeq" id="WP_014219606.1">
    <property type="nucleotide sequence ID" value="NZ_LWBO01000028.1"/>
</dbReference>
<keyword evidence="3" id="KW-1185">Reference proteome</keyword>
<dbReference type="Pfam" id="PF01610">
    <property type="entry name" value="DDE_Tnp_ISL3"/>
    <property type="match status" value="1"/>
</dbReference>
<feature type="domain" description="Transposase IS204/IS1001/IS1096/IS1165 DDE" evidence="1">
    <location>
        <begin position="58"/>
        <end position="323"/>
    </location>
</feature>
<accession>A0ABX3NTQ3</accession>
<sequence length="329" mass="38421">MHLDDHPISCHQLARMFQMDGSQLQQQYKHHISDYKDWDQREHAKEWMLFEKNMGTHLSIDETALSNDELYTVVTNKSAKGQKGAIVAMIKGTQAEKVIEVLQRISKRSRQRVQEVTLDMAAGMHLIVKRCFPYANRVVDRFHVQQLASEAVQEIRIKHRWQAIDEENEQIALAKKQGATFVQQLLPNGDSPKQLLARSRYLLFKHKEHWTYSQKQRAELMFERYPAIKAAYDLSMKLTSIFNHCKCKEEAFKKLALWYNEVETAGIDSFRSVARSIETHYLTILNYFNNRSTNASAEAFNAKIKSFRASARGVRDINFFLFRLQKIYA</sequence>
<dbReference type="InterPro" id="IPR002560">
    <property type="entry name" value="Transposase_DDE"/>
</dbReference>
<name>A0ABX3NTQ3_9BACT</name>
<dbReference type="Proteomes" id="UP000192277">
    <property type="component" value="Unassembled WGS sequence"/>
</dbReference>
<evidence type="ECO:0000259" key="1">
    <source>
        <dbReference type="Pfam" id="PF01610"/>
    </source>
</evidence>
<dbReference type="PANTHER" id="PTHR33498">
    <property type="entry name" value="TRANSPOSASE FOR INSERTION SEQUENCE ELEMENT IS1557"/>
    <property type="match status" value="1"/>
</dbReference>
<reference evidence="2 3" key="1">
    <citation type="submission" date="2016-04" db="EMBL/GenBank/DDBJ databases">
        <authorList>
            <person name="Chen L."/>
            <person name="Zhuang W."/>
            <person name="Wang G."/>
        </authorList>
    </citation>
    <scope>NUCLEOTIDE SEQUENCE [LARGE SCALE GENOMIC DNA]</scope>
    <source>
        <strain evidence="3">GR20</strain>
    </source>
</reference>
<organism evidence="2 3">
    <name type="scientific">Niastella koreensis</name>
    <dbReference type="NCBI Taxonomy" id="354356"/>
    <lineage>
        <taxon>Bacteria</taxon>
        <taxon>Pseudomonadati</taxon>
        <taxon>Bacteroidota</taxon>
        <taxon>Chitinophagia</taxon>
        <taxon>Chitinophagales</taxon>
        <taxon>Chitinophagaceae</taxon>
        <taxon>Niastella</taxon>
    </lineage>
</organism>
<dbReference type="EMBL" id="LWBO01000028">
    <property type="protein sequence ID" value="OQP44280.1"/>
    <property type="molecule type" value="Genomic_DNA"/>
</dbReference>